<dbReference type="Pfam" id="PF14022">
    <property type="entry name" value="DUF4238"/>
    <property type="match status" value="1"/>
</dbReference>
<dbReference type="EMBL" id="CCXZ01000125">
    <property type="protein sequence ID" value="CEG16241.1"/>
    <property type="molecule type" value="Genomic_DNA"/>
</dbReference>
<evidence type="ECO:0000313" key="3">
    <source>
        <dbReference type="Proteomes" id="UP000052230"/>
    </source>
</evidence>
<evidence type="ECO:0000313" key="1">
    <source>
        <dbReference type="EMBL" id="CEG16241.1"/>
    </source>
</evidence>
<reference evidence="1 3" key="1">
    <citation type="submission" date="2014-09" db="EMBL/GenBank/DDBJ databases">
        <authorList>
            <person name="Regsiter A."/>
        </authorList>
    </citation>
    <scope>NUCLEOTIDE SEQUENCE [LARGE SCALE GENOMIC DNA]</scope>
</reference>
<keyword evidence="3" id="KW-1185">Reference proteome</keyword>
<name>A0A0U5BST3_XANCI</name>
<gene>
    <name evidence="2" type="ORF">GUH15_31995</name>
    <name evidence="1" type="ORF">XAC3562_320009</name>
</gene>
<dbReference type="RefSeq" id="WP_005923955.1">
    <property type="nucleotide sequence ID" value="NZ_CAVLHR010000017.1"/>
</dbReference>
<reference evidence="2" key="2">
    <citation type="submission" date="2020-01" db="EMBL/GenBank/DDBJ databases">
        <authorList>
            <person name="Richard D."/>
        </authorList>
    </citation>
    <scope>NUCLEOTIDE SEQUENCE</scope>
    <source>
        <strain evidence="2">JP541</strain>
    </source>
</reference>
<dbReference type="Proteomes" id="UP000052230">
    <property type="component" value="Unassembled WGS sequence"/>
</dbReference>
<evidence type="ECO:0000313" key="2">
    <source>
        <dbReference type="EMBL" id="MBD4340584.1"/>
    </source>
</evidence>
<dbReference type="Proteomes" id="UP000653002">
    <property type="component" value="Unassembled WGS sequence"/>
</dbReference>
<protein>
    <submittedName>
        <fullName evidence="2">DUF4238 domain-containing protein</fullName>
    </submittedName>
</protein>
<dbReference type="EMBL" id="JAABFR010002770">
    <property type="protein sequence ID" value="MBD4340584.1"/>
    <property type="molecule type" value="Genomic_DNA"/>
</dbReference>
<organism evidence="1 3">
    <name type="scientific">Xanthomonas citri pv. citri</name>
    <dbReference type="NCBI Taxonomy" id="611301"/>
    <lineage>
        <taxon>Bacteria</taxon>
        <taxon>Pseudomonadati</taxon>
        <taxon>Pseudomonadota</taxon>
        <taxon>Gammaproteobacteria</taxon>
        <taxon>Lysobacterales</taxon>
        <taxon>Lysobacteraceae</taxon>
        <taxon>Xanthomonas</taxon>
    </lineage>
</organism>
<comment type="caution">
    <text evidence="1">The sequence shown here is derived from an EMBL/GenBank/DDBJ whole genome shotgun (WGS) entry which is preliminary data.</text>
</comment>
<accession>A0A0U5BST3</accession>
<dbReference type="AlphaFoldDB" id="A0A0U5BST3"/>
<proteinExistence type="predicted"/>
<sequence length="79" mass="9170">MIEPLLAPLLTGPKRQHFLPRFYLKGFTRDDQLLSVYDRTTGEVRRQSPDNTAVTGHLYTLTDDQGRKRFELEGDASRY</sequence>
<dbReference type="InterPro" id="IPR025332">
    <property type="entry name" value="DUF4238"/>
</dbReference>